<feature type="domain" description="Protein kinase" evidence="6">
    <location>
        <begin position="153"/>
        <end position="309"/>
    </location>
</feature>
<protein>
    <recommendedName>
        <fullName evidence="6">Protein kinase domain-containing protein</fullName>
    </recommendedName>
</protein>
<dbReference type="AlphaFoldDB" id="W4L949"/>
<dbReference type="InterPro" id="IPR011009">
    <property type="entry name" value="Kinase-like_dom_sf"/>
</dbReference>
<keyword evidence="4 5" id="KW-0067">ATP-binding</keyword>
<evidence type="ECO:0000256" key="3">
    <source>
        <dbReference type="ARBA" id="ARBA00022777"/>
    </source>
</evidence>
<dbReference type="InterPro" id="IPR045269">
    <property type="entry name" value="Atg1-like"/>
</dbReference>
<evidence type="ECO:0000313" key="8">
    <source>
        <dbReference type="Proteomes" id="UP000019141"/>
    </source>
</evidence>
<dbReference type="GO" id="GO:0016020">
    <property type="term" value="C:membrane"/>
    <property type="evidence" value="ECO:0007669"/>
    <property type="project" value="TreeGrafter"/>
</dbReference>
<gene>
    <name evidence="7" type="ORF">ETSY1_34930</name>
</gene>
<sequence length="309" mass="34538">MAAPVSLGETFFRDAVKAVIEMIPFGGKLGAVVFEHVGMPFCRAAWDWLQQRIPAEQQQAINEMAQLPVDQARSIAKAAVEALSISAEEKAQVISYLSAIPMTARYAISHPNDGGSPTTLLSHLPKRQDDLLKFVPMSPPCFQPDFELPNHDYRLDTLLGQGGFAEVWKASHILRSDTQVVLKFCLDPALIVSLETEIRVLDKLKGHEHPEDYVQLIDTAYRADPPFLIYEYVDGGDLVQWLASFDGQAPPVRDVVRILKMIARGLAFAHSQGVVHRDLKPSNILVTRDGRVKIADFGMGRFWRRLKRV</sequence>
<keyword evidence="2 5" id="KW-0547">Nucleotide-binding</keyword>
<dbReference type="GO" id="GO:0004674">
    <property type="term" value="F:protein serine/threonine kinase activity"/>
    <property type="evidence" value="ECO:0007669"/>
    <property type="project" value="InterPro"/>
</dbReference>
<keyword evidence="8" id="KW-1185">Reference proteome</keyword>
<dbReference type="GO" id="GO:0000407">
    <property type="term" value="C:phagophore assembly site"/>
    <property type="evidence" value="ECO:0007669"/>
    <property type="project" value="TreeGrafter"/>
</dbReference>
<evidence type="ECO:0000256" key="4">
    <source>
        <dbReference type="ARBA" id="ARBA00022840"/>
    </source>
</evidence>
<accession>W4L949</accession>
<dbReference type="PANTHER" id="PTHR24348">
    <property type="entry name" value="SERINE/THREONINE-PROTEIN KINASE UNC-51-RELATED"/>
    <property type="match status" value="1"/>
</dbReference>
<proteinExistence type="predicted"/>
<dbReference type="Pfam" id="PF00069">
    <property type="entry name" value="Pkinase"/>
    <property type="match status" value="1"/>
</dbReference>
<keyword evidence="1" id="KW-0808">Transferase</keyword>
<dbReference type="PROSITE" id="PS00107">
    <property type="entry name" value="PROTEIN_KINASE_ATP"/>
    <property type="match status" value="1"/>
</dbReference>
<dbReference type="SMART" id="SM00220">
    <property type="entry name" value="S_TKc"/>
    <property type="match status" value="1"/>
</dbReference>
<keyword evidence="3" id="KW-0418">Kinase</keyword>
<dbReference type="Proteomes" id="UP000019141">
    <property type="component" value="Unassembled WGS sequence"/>
</dbReference>
<evidence type="ECO:0000256" key="2">
    <source>
        <dbReference type="ARBA" id="ARBA00022741"/>
    </source>
</evidence>
<evidence type="ECO:0000313" key="7">
    <source>
        <dbReference type="EMBL" id="ETW94414.1"/>
    </source>
</evidence>
<organism evidence="7 8">
    <name type="scientific">Entotheonella factor</name>
    <dbReference type="NCBI Taxonomy" id="1429438"/>
    <lineage>
        <taxon>Bacteria</taxon>
        <taxon>Pseudomonadati</taxon>
        <taxon>Nitrospinota/Tectimicrobiota group</taxon>
        <taxon>Candidatus Tectimicrobiota</taxon>
        <taxon>Candidatus Entotheonellia</taxon>
        <taxon>Candidatus Entotheonellales</taxon>
        <taxon>Candidatus Entotheonellaceae</taxon>
        <taxon>Candidatus Entotheonella</taxon>
    </lineage>
</organism>
<dbReference type="InterPro" id="IPR000719">
    <property type="entry name" value="Prot_kinase_dom"/>
</dbReference>
<dbReference type="InterPro" id="IPR008271">
    <property type="entry name" value="Ser/Thr_kinase_AS"/>
</dbReference>
<dbReference type="GO" id="GO:0005776">
    <property type="term" value="C:autophagosome"/>
    <property type="evidence" value="ECO:0007669"/>
    <property type="project" value="TreeGrafter"/>
</dbReference>
<dbReference type="PROSITE" id="PS50011">
    <property type="entry name" value="PROTEIN_KINASE_DOM"/>
    <property type="match status" value="1"/>
</dbReference>
<dbReference type="SUPFAM" id="SSF56112">
    <property type="entry name" value="Protein kinase-like (PK-like)"/>
    <property type="match status" value="1"/>
</dbReference>
<dbReference type="InterPro" id="IPR017441">
    <property type="entry name" value="Protein_kinase_ATP_BS"/>
</dbReference>
<dbReference type="Gene3D" id="1.10.510.10">
    <property type="entry name" value="Transferase(Phosphotransferase) domain 1"/>
    <property type="match status" value="1"/>
</dbReference>
<name>W4L949_ENTF1</name>
<evidence type="ECO:0000259" key="6">
    <source>
        <dbReference type="PROSITE" id="PS50011"/>
    </source>
</evidence>
<comment type="caution">
    <text evidence="7">The sequence shown here is derived from an EMBL/GenBank/DDBJ whole genome shotgun (WGS) entry which is preliminary data.</text>
</comment>
<dbReference type="EMBL" id="AZHW01001070">
    <property type="protein sequence ID" value="ETW94414.1"/>
    <property type="molecule type" value="Genomic_DNA"/>
</dbReference>
<dbReference type="CDD" id="cd14014">
    <property type="entry name" value="STKc_PknB_like"/>
    <property type="match status" value="1"/>
</dbReference>
<dbReference type="GO" id="GO:0005524">
    <property type="term" value="F:ATP binding"/>
    <property type="evidence" value="ECO:0007669"/>
    <property type="project" value="UniProtKB-UniRule"/>
</dbReference>
<dbReference type="PANTHER" id="PTHR24348:SF22">
    <property type="entry name" value="NON-SPECIFIC SERINE_THREONINE PROTEIN KINASE"/>
    <property type="match status" value="1"/>
</dbReference>
<dbReference type="PROSITE" id="PS00108">
    <property type="entry name" value="PROTEIN_KINASE_ST"/>
    <property type="match status" value="1"/>
</dbReference>
<feature type="binding site" evidence="5">
    <location>
        <position position="183"/>
    </location>
    <ligand>
        <name>ATP</name>
        <dbReference type="ChEBI" id="CHEBI:30616"/>
    </ligand>
</feature>
<dbReference type="HOGENOM" id="CLU_899208_0_0_7"/>
<dbReference type="GO" id="GO:0005829">
    <property type="term" value="C:cytosol"/>
    <property type="evidence" value="ECO:0007669"/>
    <property type="project" value="TreeGrafter"/>
</dbReference>
<evidence type="ECO:0000256" key="1">
    <source>
        <dbReference type="ARBA" id="ARBA00022679"/>
    </source>
</evidence>
<evidence type="ECO:0000256" key="5">
    <source>
        <dbReference type="PROSITE-ProRule" id="PRU10141"/>
    </source>
</evidence>
<reference evidence="7 8" key="1">
    <citation type="journal article" date="2014" name="Nature">
        <title>An environmental bacterial taxon with a large and distinct metabolic repertoire.</title>
        <authorList>
            <person name="Wilson M.C."/>
            <person name="Mori T."/>
            <person name="Ruckert C."/>
            <person name="Uria A.R."/>
            <person name="Helf M.J."/>
            <person name="Takada K."/>
            <person name="Gernert C."/>
            <person name="Steffens U.A."/>
            <person name="Heycke N."/>
            <person name="Schmitt S."/>
            <person name="Rinke C."/>
            <person name="Helfrich E.J."/>
            <person name="Brachmann A.O."/>
            <person name="Gurgui C."/>
            <person name="Wakimoto T."/>
            <person name="Kracht M."/>
            <person name="Crusemann M."/>
            <person name="Hentschel U."/>
            <person name="Abe I."/>
            <person name="Matsunaga S."/>
            <person name="Kalinowski J."/>
            <person name="Takeyama H."/>
            <person name="Piel J."/>
        </authorList>
    </citation>
    <scope>NUCLEOTIDE SEQUENCE [LARGE SCALE GENOMIC DNA]</scope>
    <source>
        <strain evidence="8">TSY1</strain>
    </source>
</reference>